<reference evidence="3" key="1">
    <citation type="submission" date="2016-06" db="EMBL/GenBank/DDBJ databases">
        <authorList>
            <person name="Varghese N."/>
            <person name="Submissions Spin"/>
        </authorList>
    </citation>
    <scope>NUCLEOTIDE SEQUENCE [LARGE SCALE GENOMIC DNA]</scope>
    <source>
        <strain evidence="3">DSM 43819</strain>
    </source>
</reference>
<protein>
    <submittedName>
        <fullName evidence="2">Uncharacterized protein</fullName>
    </submittedName>
</protein>
<dbReference type="Proteomes" id="UP000198221">
    <property type="component" value="Chromosome I"/>
</dbReference>
<gene>
    <name evidence="2" type="ORF">GA0070613_2045</name>
</gene>
<dbReference type="AlphaFoldDB" id="A0A1C5HZM3"/>
<dbReference type="EMBL" id="LT607754">
    <property type="protein sequence ID" value="SCG51429.1"/>
    <property type="molecule type" value="Genomic_DNA"/>
</dbReference>
<keyword evidence="3" id="KW-1185">Reference proteome</keyword>
<feature type="compositionally biased region" description="Basic and acidic residues" evidence="1">
    <location>
        <begin position="28"/>
        <end position="38"/>
    </location>
</feature>
<evidence type="ECO:0000313" key="3">
    <source>
        <dbReference type="Proteomes" id="UP000198221"/>
    </source>
</evidence>
<name>A0A1C5HZM3_9ACTN</name>
<sequence length="61" mass="6672">MNTDPAHGGADTSYRALLNPPRPAGRYRLLDHNSDPDRSLPTPHTEAPVNRPCDPHCQKGS</sequence>
<accession>A0A1C5HZM3</accession>
<proteinExistence type="predicted"/>
<dbReference type="RefSeq" id="WP_089012043.1">
    <property type="nucleotide sequence ID" value="NZ_LT607754.1"/>
</dbReference>
<evidence type="ECO:0000313" key="2">
    <source>
        <dbReference type="EMBL" id="SCG51429.1"/>
    </source>
</evidence>
<feature type="region of interest" description="Disordered" evidence="1">
    <location>
        <begin position="1"/>
        <end position="61"/>
    </location>
</feature>
<organism evidence="2 3">
    <name type="scientific">Micromonospora inositola</name>
    <dbReference type="NCBI Taxonomy" id="47865"/>
    <lineage>
        <taxon>Bacteria</taxon>
        <taxon>Bacillati</taxon>
        <taxon>Actinomycetota</taxon>
        <taxon>Actinomycetes</taxon>
        <taxon>Micromonosporales</taxon>
        <taxon>Micromonosporaceae</taxon>
        <taxon>Micromonospora</taxon>
    </lineage>
</organism>
<dbReference type="OrthoDB" id="3405797at2"/>
<evidence type="ECO:0000256" key="1">
    <source>
        <dbReference type="SAM" id="MobiDB-lite"/>
    </source>
</evidence>